<protein>
    <submittedName>
        <fullName evidence="1">Uncharacterized protein</fullName>
    </submittedName>
</protein>
<reference evidence="2" key="1">
    <citation type="journal article" date="2014" name="Proc. Natl. Acad. Sci. U.S.A.">
        <title>Extensive sampling of basidiomycete genomes demonstrates inadequacy of the white-rot/brown-rot paradigm for wood decay fungi.</title>
        <authorList>
            <person name="Riley R."/>
            <person name="Salamov A.A."/>
            <person name="Brown D.W."/>
            <person name="Nagy L.G."/>
            <person name="Floudas D."/>
            <person name="Held B.W."/>
            <person name="Levasseur A."/>
            <person name="Lombard V."/>
            <person name="Morin E."/>
            <person name="Otillar R."/>
            <person name="Lindquist E.A."/>
            <person name="Sun H."/>
            <person name="LaButti K.M."/>
            <person name="Schmutz J."/>
            <person name="Jabbour D."/>
            <person name="Luo H."/>
            <person name="Baker S.E."/>
            <person name="Pisabarro A.G."/>
            <person name="Walton J.D."/>
            <person name="Blanchette R.A."/>
            <person name="Henrissat B."/>
            <person name="Martin F."/>
            <person name="Cullen D."/>
            <person name="Hibbett D.S."/>
            <person name="Grigoriev I.V."/>
        </authorList>
    </citation>
    <scope>NUCLEOTIDE SEQUENCE [LARGE SCALE GENOMIC DNA]</scope>
    <source>
        <strain evidence="2">CBS 339.88</strain>
    </source>
</reference>
<gene>
    <name evidence="1" type="ORF">GALMADRAFT_934028</name>
</gene>
<evidence type="ECO:0000313" key="1">
    <source>
        <dbReference type="EMBL" id="KDR69083.1"/>
    </source>
</evidence>
<keyword evidence="2" id="KW-1185">Reference proteome</keyword>
<dbReference type="EMBL" id="KL142404">
    <property type="protein sequence ID" value="KDR69083.1"/>
    <property type="molecule type" value="Genomic_DNA"/>
</dbReference>
<name>A0A067SQN0_GALM3</name>
<accession>A0A067SQN0</accession>
<evidence type="ECO:0000313" key="2">
    <source>
        <dbReference type="Proteomes" id="UP000027222"/>
    </source>
</evidence>
<dbReference type="AlphaFoldDB" id="A0A067SQN0"/>
<dbReference type="HOGENOM" id="CLU_1175502_0_0_1"/>
<dbReference type="Proteomes" id="UP000027222">
    <property type="component" value="Unassembled WGS sequence"/>
</dbReference>
<organism evidence="1 2">
    <name type="scientific">Galerina marginata (strain CBS 339.88)</name>
    <dbReference type="NCBI Taxonomy" id="685588"/>
    <lineage>
        <taxon>Eukaryota</taxon>
        <taxon>Fungi</taxon>
        <taxon>Dikarya</taxon>
        <taxon>Basidiomycota</taxon>
        <taxon>Agaricomycotina</taxon>
        <taxon>Agaricomycetes</taxon>
        <taxon>Agaricomycetidae</taxon>
        <taxon>Agaricales</taxon>
        <taxon>Agaricineae</taxon>
        <taxon>Strophariaceae</taxon>
        <taxon>Galerina</taxon>
    </lineage>
</organism>
<proteinExistence type="predicted"/>
<sequence length="236" mass="26953">MAGNPTHRLPCLLHRGFTSARSLPRRCGRHYHARNPLQRLYIDVEYHHVGVGALATPQRRCGGDHPATSSAVSPYCCGIHHIDAGAITTHYVISGASTAPQCWLQYPTAAWSLSRRCGCHRETAPSLLWLRPPPPCCFEYPCWRGAHCIGVRTIFISPRQWEHRLVSAAWWSAALIDFSSFHPPSFFLMYVFYPRCIAIFSGSRPFTWSYFRPLSNYHPIQTEMDDVRRHVLPQPR</sequence>